<dbReference type="InterPro" id="IPR050918">
    <property type="entry name" value="CNF-like_PLA2_Inhibitor"/>
</dbReference>
<protein>
    <recommendedName>
        <fullName evidence="5">Sodefrin-like factor</fullName>
    </recommendedName>
</protein>
<dbReference type="EMBL" id="DYDO01000011">
    <property type="protein sequence ID" value="DBA15793.1"/>
    <property type="molecule type" value="Genomic_DNA"/>
</dbReference>
<dbReference type="AlphaFoldDB" id="A0AAV2ZNZ9"/>
<dbReference type="PANTHER" id="PTHR20914:SF25">
    <property type="entry name" value="PHOSPHOLIPASE A2 INHIBITOR AND LY6_PLAUR DOMAIN-CONTAINING PROTEIN"/>
    <property type="match status" value="1"/>
</dbReference>
<keyword evidence="2" id="KW-0964">Secreted</keyword>
<evidence type="ECO:0000256" key="2">
    <source>
        <dbReference type="ARBA" id="ARBA00022525"/>
    </source>
</evidence>
<comment type="caution">
    <text evidence="3">The sequence shown here is derived from an EMBL/GenBank/DDBJ whole genome shotgun (WGS) entry which is preliminary data.</text>
</comment>
<comment type="subcellular location">
    <subcellularLocation>
        <location evidence="1">Secreted</location>
    </subcellularLocation>
</comment>
<accession>A0AAV2ZNZ9</accession>
<reference evidence="3" key="1">
    <citation type="thesis" date="2020" institute="ProQuest LLC" country="789 East Eisenhower Parkway, Ann Arbor, MI, USA">
        <title>Comparative Genomics and Chromosome Evolution.</title>
        <authorList>
            <person name="Mudd A.B."/>
        </authorList>
    </citation>
    <scope>NUCLEOTIDE SEQUENCE</scope>
    <source>
        <strain evidence="3">1538</strain>
        <tissue evidence="3">Blood</tissue>
    </source>
</reference>
<organism evidence="3 4">
    <name type="scientific">Pyxicephalus adspersus</name>
    <name type="common">African bullfrog</name>
    <dbReference type="NCBI Taxonomy" id="30357"/>
    <lineage>
        <taxon>Eukaryota</taxon>
        <taxon>Metazoa</taxon>
        <taxon>Chordata</taxon>
        <taxon>Craniata</taxon>
        <taxon>Vertebrata</taxon>
        <taxon>Euteleostomi</taxon>
        <taxon>Amphibia</taxon>
        <taxon>Batrachia</taxon>
        <taxon>Anura</taxon>
        <taxon>Neobatrachia</taxon>
        <taxon>Ranoidea</taxon>
        <taxon>Pyxicephalidae</taxon>
        <taxon>Pyxicephalinae</taxon>
        <taxon>Pyxicephalus</taxon>
    </lineage>
</organism>
<evidence type="ECO:0008006" key="5">
    <source>
        <dbReference type="Google" id="ProtNLM"/>
    </source>
</evidence>
<dbReference type="InterPro" id="IPR045860">
    <property type="entry name" value="Snake_toxin-like_sf"/>
</dbReference>
<gene>
    <name evidence="3" type="ORF">GDO54_003257</name>
</gene>
<dbReference type="SUPFAM" id="SSF57302">
    <property type="entry name" value="Snake toxin-like"/>
    <property type="match status" value="1"/>
</dbReference>
<dbReference type="Gene3D" id="2.10.60.10">
    <property type="entry name" value="CD59"/>
    <property type="match status" value="1"/>
</dbReference>
<evidence type="ECO:0000256" key="1">
    <source>
        <dbReference type="ARBA" id="ARBA00004613"/>
    </source>
</evidence>
<proteinExistence type="predicted"/>
<sequence length="124" mass="13065">MRPDYCDRTGSISTPDGNTKMSTSCCAFDNCSSSILPVPSGSPQPNGVTCPTCQSNSSSWCYNEQTVDCTGEETVCGLYFTNIGGNLTSIRGCTRQGTCGSQKYNVNGTAITYQATCYCGGITN</sequence>
<evidence type="ECO:0000313" key="3">
    <source>
        <dbReference type="EMBL" id="DBA15793.1"/>
    </source>
</evidence>
<dbReference type="PANTHER" id="PTHR20914">
    <property type="entry name" value="LY6/PLAUR DOMAIN-CONTAINING PROTEIN 8"/>
    <property type="match status" value="1"/>
</dbReference>
<evidence type="ECO:0000313" key="4">
    <source>
        <dbReference type="Proteomes" id="UP001181693"/>
    </source>
</evidence>
<dbReference type="Proteomes" id="UP001181693">
    <property type="component" value="Unassembled WGS sequence"/>
</dbReference>
<name>A0AAV2ZNZ9_PYXAD</name>
<keyword evidence="4" id="KW-1185">Reference proteome</keyword>
<dbReference type="GO" id="GO:0005576">
    <property type="term" value="C:extracellular region"/>
    <property type="evidence" value="ECO:0007669"/>
    <property type="project" value="UniProtKB-SubCell"/>
</dbReference>